<feature type="compositionally biased region" description="Basic and acidic residues" evidence="1">
    <location>
        <begin position="114"/>
        <end position="126"/>
    </location>
</feature>
<accession>A0A1T5FH22</accession>
<evidence type="ECO:0000313" key="3">
    <source>
        <dbReference type="EMBL" id="SKB95449.1"/>
    </source>
</evidence>
<evidence type="ECO:0000256" key="1">
    <source>
        <dbReference type="SAM" id="MobiDB-lite"/>
    </source>
</evidence>
<feature type="chain" id="PRO_5012165386" evidence="2">
    <location>
        <begin position="20"/>
        <end position="133"/>
    </location>
</feature>
<protein>
    <submittedName>
        <fullName evidence="3">Uncharacterized protein</fullName>
    </submittedName>
</protein>
<dbReference type="OrthoDB" id="9846141at2"/>
<dbReference type="RefSeq" id="WP_079644616.1">
    <property type="nucleotide sequence ID" value="NZ_FUZF01000016.1"/>
</dbReference>
<keyword evidence="2" id="KW-0732">Signal</keyword>
<gene>
    <name evidence="3" type="ORF">SAMN05660841_03241</name>
</gene>
<dbReference type="STRING" id="1513896.SAMN05660841_03241"/>
<dbReference type="AlphaFoldDB" id="A0A1T5FH22"/>
<proteinExistence type="predicted"/>
<name>A0A1T5FH22_9SPHI</name>
<keyword evidence="4" id="KW-1185">Reference proteome</keyword>
<sequence length="133" mass="14715">MYSRLLILSFVLCANSLFAQSHGENKKLQQVLNTPCDIQNTKPQVPVTKRTAPLLSTTEDIRSQIKNRQELLNSMCSMSPIAGTTATSPTLQSRSISNTKPNPSNVKLASEQPMEERKIEVSKDILKTSNQGQ</sequence>
<feature type="region of interest" description="Disordered" evidence="1">
    <location>
        <begin position="81"/>
        <end position="133"/>
    </location>
</feature>
<evidence type="ECO:0000256" key="2">
    <source>
        <dbReference type="SAM" id="SignalP"/>
    </source>
</evidence>
<feature type="compositionally biased region" description="Polar residues" evidence="1">
    <location>
        <begin position="81"/>
        <end position="107"/>
    </location>
</feature>
<reference evidence="4" key="1">
    <citation type="submission" date="2017-02" db="EMBL/GenBank/DDBJ databases">
        <authorList>
            <person name="Varghese N."/>
            <person name="Submissions S."/>
        </authorList>
    </citation>
    <scope>NUCLEOTIDE SEQUENCE [LARGE SCALE GENOMIC DNA]</scope>
    <source>
        <strain evidence="4">DSM 24091</strain>
    </source>
</reference>
<organism evidence="3 4">
    <name type="scientific">Sphingobacterium nematocida</name>
    <dbReference type="NCBI Taxonomy" id="1513896"/>
    <lineage>
        <taxon>Bacteria</taxon>
        <taxon>Pseudomonadati</taxon>
        <taxon>Bacteroidota</taxon>
        <taxon>Sphingobacteriia</taxon>
        <taxon>Sphingobacteriales</taxon>
        <taxon>Sphingobacteriaceae</taxon>
        <taxon>Sphingobacterium</taxon>
    </lineage>
</organism>
<dbReference type="Proteomes" id="UP000190150">
    <property type="component" value="Unassembled WGS sequence"/>
</dbReference>
<feature type="signal peptide" evidence="2">
    <location>
        <begin position="1"/>
        <end position="19"/>
    </location>
</feature>
<dbReference type="EMBL" id="FUZF01000016">
    <property type="protein sequence ID" value="SKB95449.1"/>
    <property type="molecule type" value="Genomic_DNA"/>
</dbReference>
<evidence type="ECO:0000313" key="4">
    <source>
        <dbReference type="Proteomes" id="UP000190150"/>
    </source>
</evidence>